<sequence>MKDLRHAYDVAEVQDPFQPGSAPQKGNKRYLGMISSCEEALIARAAFNMTGIIYSTEISSPDPTSFRTTTLAVEFHDRSQRPIHFSDRLDYTVACLGEAGALFATEGSGSATSRIAYRPFDGWGGKAEWSLEMGVGENVKVVAITSKGPVAATDARYLRFFTYSGIQTAVVSLPGPVVTLAARGRWLLVVYHVAGVYHGDQSMAYILYDAEEQRTVHRDALPLSPGATLDWAGVSENGLPATYDSSGVLRLLFPHSDFAWVPVFDGRNVTDRKKERHWAVDVMDTAFMAVLCKVRWGVYRRGGACLADVDSDIKCCGARDGESKSALTTSAAAFQGSDKHPNHPRPIISEVPFQVPLLELTAGSVPQEESLVRSVLFTMHLRAESDLRRITTSDAEIHRKEIDMDKVLLQMILAACKAERVQRALDLCVCLHLVKSIDGAMKIAVVHRLPALAERMNIIKEAHLAKQFKQEQSRFDSHTSRWASPGRPTAPPPVIDMAFDRPPSALRRTAVEKLKERKRKGKGRVRERPDAMDFEGEDNSALDVTEEAREGDEEGGVGDVDGDGDGY</sequence>
<reference evidence="9" key="1">
    <citation type="journal article" date="2018" name="Nat. Microbiol.">
        <title>Leveraging single-cell genomics to expand the fungal tree of life.</title>
        <authorList>
            <person name="Ahrendt S.R."/>
            <person name="Quandt C.A."/>
            <person name="Ciobanu D."/>
            <person name="Clum A."/>
            <person name="Salamov A."/>
            <person name="Andreopoulos B."/>
            <person name="Cheng J.F."/>
            <person name="Woyke T."/>
            <person name="Pelin A."/>
            <person name="Henrissat B."/>
            <person name="Reynolds N.K."/>
            <person name="Benny G.L."/>
            <person name="Smith M.E."/>
            <person name="James T.Y."/>
            <person name="Grigoriev I.V."/>
        </authorList>
    </citation>
    <scope>NUCLEOTIDE SEQUENCE [LARGE SCALE GENOMIC DNA]</scope>
</reference>
<dbReference type="GO" id="GO:0006281">
    <property type="term" value="P:DNA repair"/>
    <property type="evidence" value="ECO:0007669"/>
    <property type="project" value="TreeGrafter"/>
</dbReference>
<feature type="non-terminal residue" evidence="8">
    <location>
        <position position="567"/>
    </location>
</feature>
<dbReference type="OrthoDB" id="427368at2759"/>
<dbReference type="GO" id="GO:0000278">
    <property type="term" value="P:mitotic cell cycle"/>
    <property type="evidence" value="ECO:0007669"/>
    <property type="project" value="TreeGrafter"/>
</dbReference>
<evidence type="ECO:0000256" key="2">
    <source>
        <dbReference type="ARBA" id="ARBA00022574"/>
    </source>
</evidence>
<evidence type="ECO:0000259" key="7">
    <source>
        <dbReference type="Pfam" id="PF20946"/>
    </source>
</evidence>
<dbReference type="InterPro" id="IPR022100">
    <property type="entry name" value="WDHD1/CFT4_beta-prop_2nd"/>
</dbReference>
<evidence type="ECO:0000256" key="4">
    <source>
        <dbReference type="ARBA" id="ARBA00023242"/>
    </source>
</evidence>
<accession>A0A4P9VYB0</accession>
<proteinExistence type="predicted"/>
<keyword evidence="9" id="KW-1185">Reference proteome</keyword>
<evidence type="ECO:0000313" key="8">
    <source>
        <dbReference type="EMBL" id="RKO83935.1"/>
    </source>
</evidence>
<name>A0A4P9VYB0_9FUNG</name>
<dbReference type="InterPro" id="IPR048591">
    <property type="entry name" value="WDHD1/CFT4_hel"/>
</dbReference>
<organism evidence="8 9">
    <name type="scientific">Blyttiomyces helicus</name>
    <dbReference type="NCBI Taxonomy" id="388810"/>
    <lineage>
        <taxon>Eukaryota</taxon>
        <taxon>Fungi</taxon>
        <taxon>Fungi incertae sedis</taxon>
        <taxon>Chytridiomycota</taxon>
        <taxon>Chytridiomycota incertae sedis</taxon>
        <taxon>Chytridiomycetes</taxon>
        <taxon>Chytridiomycetes incertae sedis</taxon>
        <taxon>Blyttiomyces</taxon>
    </lineage>
</organism>
<evidence type="ECO:0000256" key="3">
    <source>
        <dbReference type="ARBA" id="ARBA00022737"/>
    </source>
</evidence>
<evidence type="ECO:0000259" key="6">
    <source>
        <dbReference type="Pfam" id="PF12341"/>
    </source>
</evidence>
<feature type="compositionally biased region" description="Acidic residues" evidence="5">
    <location>
        <begin position="549"/>
        <end position="567"/>
    </location>
</feature>
<feature type="region of interest" description="Disordered" evidence="5">
    <location>
        <begin position="470"/>
        <end position="567"/>
    </location>
</feature>
<dbReference type="AlphaFoldDB" id="A0A4P9VYB0"/>
<evidence type="ECO:0000256" key="1">
    <source>
        <dbReference type="ARBA" id="ARBA00004123"/>
    </source>
</evidence>
<dbReference type="PANTHER" id="PTHR19932:SF10">
    <property type="entry name" value="WD REPEAT AND HMG-BOX DNA-BINDING PROTEIN 1"/>
    <property type="match status" value="1"/>
</dbReference>
<dbReference type="GO" id="GO:0006261">
    <property type="term" value="P:DNA-templated DNA replication"/>
    <property type="evidence" value="ECO:0007669"/>
    <property type="project" value="TreeGrafter"/>
</dbReference>
<keyword evidence="2" id="KW-0853">WD repeat</keyword>
<keyword evidence="3" id="KW-0677">Repeat</keyword>
<dbReference type="Pfam" id="PF12341">
    <property type="entry name" value="Mcl1_mid"/>
    <property type="match status" value="1"/>
</dbReference>
<dbReference type="GO" id="GO:0003682">
    <property type="term" value="F:chromatin binding"/>
    <property type="evidence" value="ECO:0007669"/>
    <property type="project" value="TreeGrafter"/>
</dbReference>
<dbReference type="Pfam" id="PF20946">
    <property type="entry name" value="Ctf4_C"/>
    <property type="match status" value="1"/>
</dbReference>
<comment type="subcellular location">
    <subcellularLocation>
        <location evidence="1">Nucleus</location>
    </subcellularLocation>
</comment>
<evidence type="ECO:0000256" key="5">
    <source>
        <dbReference type="SAM" id="MobiDB-lite"/>
    </source>
</evidence>
<keyword evidence="4" id="KW-0539">Nucleus</keyword>
<feature type="domain" description="WDHD1/CFT4 helical bundle" evidence="7">
    <location>
        <begin position="367"/>
        <end position="464"/>
    </location>
</feature>
<feature type="domain" description="WDHD1/CFT4 second beta-propeller" evidence="6">
    <location>
        <begin position="16"/>
        <end position="293"/>
    </location>
</feature>
<gene>
    <name evidence="8" type="ORF">BDK51DRAFT_49552</name>
</gene>
<dbReference type="Proteomes" id="UP000269721">
    <property type="component" value="Unassembled WGS sequence"/>
</dbReference>
<dbReference type="GO" id="GO:0043596">
    <property type="term" value="C:nuclear replication fork"/>
    <property type="evidence" value="ECO:0007669"/>
    <property type="project" value="TreeGrafter"/>
</dbReference>
<dbReference type="PANTHER" id="PTHR19932">
    <property type="entry name" value="WD REPEAT AND HMG-BOX DNA BINDING PROTEIN"/>
    <property type="match status" value="1"/>
</dbReference>
<protein>
    <submittedName>
        <fullName evidence="8">Uncharacterized protein</fullName>
    </submittedName>
</protein>
<dbReference type="EMBL" id="ML000678">
    <property type="protein sequence ID" value="RKO83935.1"/>
    <property type="molecule type" value="Genomic_DNA"/>
</dbReference>
<feature type="compositionally biased region" description="Basic and acidic residues" evidence="5">
    <location>
        <begin position="470"/>
        <end position="479"/>
    </location>
</feature>
<evidence type="ECO:0000313" key="9">
    <source>
        <dbReference type="Proteomes" id="UP000269721"/>
    </source>
</evidence>